<dbReference type="EMBL" id="JAJVCZ030000004">
    <property type="protein sequence ID" value="KAL0260256.1"/>
    <property type="molecule type" value="Genomic_DNA"/>
</dbReference>
<feature type="region of interest" description="Disordered" evidence="1">
    <location>
        <begin position="945"/>
        <end position="985"/>
    </location>
</feature>
<evidence type="ECO:0000313" key="3">
    <source>
        <dbReference type="Proteomes" id="UP001430584"/>
    </source>
</evidence>
<feature type="compositionally biased region" description="Basic and acidic residues" evidence="1">
    <location>
        <begin position="904"/>
        <end position="915"/>
    </location>
</feature>
<feature type="compositionally biased region" description="Low complexity" evidence="1">
    <location>
        <begin position="829"/>
        <end position="840"/>
    </location>
</feature>
<dbReference type="RefSeq" id="XP_066633285.1">
    <property type="nucleotide sequence ID" value="XM_066775404.1"/>
</dbReference>
<feature type="compositionally biased region" description="Low complexity" evidence="1">
    <location>
        <begin position="708"/>
        <end position="717"/>
    </location>
</feature>
<feature type="compositionally biased region" description="Acidic residues" evidence="1">
    <location>
        <begin position="1106"/>
        <end position="1130"/>
    </location>
</feature>
<keyword evidence="3" id="KW-1185">Reference proteome</keyword>
<evidence type="ECO:0000256" key="1">
    <source>
        <dbReference type="SAM" id="MobiDB-lite"/>
    </source>
</evidence>
<feature type="region of interest" description="Disordered" evidence="1">
    <location>
        <begin position="1205"/>
        <end position="1349"/>
    </location>
</feature>
<feature type="compositionally biased region" description="Low complexity" evidence="1">
    <location>
        <begin position="962"/>
        <end position="978"/>
    </location>
</feature>
<name>A0ABR3CKP5_9PEZI</name>
<sequence>MHRLPRQQDDGALNSPRSSRAPSISSDRQSTTGSTSTVAAVYVPSAAFHPPPAYVAVSAASQIVTDHQNATLLDQLTAEEADNVPAESARFSDEALALLNGFLDSLLFSVLATARSRSLTTIRPAVQEVLKPRLAREAMQAADEELSGLLAGEDEDEELPNGNDVKWNLEAVFKRTRLRIMVYTRLGELEDEDEERFLEEDEVYAEDEEARDAGLVSWAAAIFLTSVVEYMAEQTLMVAGQAAFKRIRAKRRRADQSQVKDGDELEELERSIVHDFDMEKVALNSALGRLWRTWKKTIRAPVTPITATRRSSLFSSSFSFNAQRRYSTGNAHDAPSAAALAEVPEVEYSERDIASNIPLPMGKNDVEEIEVPGLAQTYEDVDASATPAPSNKKQRPMSWLAAPGSGRHLIRTRSNSMPSLKKLAERQASMNSEETPLTPPFETPAEFFPQRKEYITEGEQIAAAEQTNGSTEKDQAAEAKESADEREREDVSSVIAETGSLPGAASPPPAPPLSRRSILRDRSPKPLQLGRDILGNAKPTDVNRANKQRPENKVEIKPKPRSTSPAKENREDKSVKPSEVTGLARTTDVAKSGPPSPLPAAIDDAVRKEKRATNRLSVFPVPAKSPAAPSPEALPTKESVPKDASKESSLSGSANDESRPGSKSKQTPTEPAKEVDTGANHRVSRALRSQTVSTQASQTIPQGPPSISALSSQTRDSSTSRRSHDSLRGKDYGVERAGLQRVSSISSAGTSILHTSRGSESSIPTAGATRRPTVNSRKSEDDRARDFDAAIAQADTVYYTLTPERMREVSRERERKARAEAEARDQATHARSAAAAQVSVFPRGPHSGSGSSQQLQRSNSSSRGSVSSKQGKSTISDDSAKEAKASRPTPINQVGNIYTRNKYMPREPRVQTDPTFDLRDFLISTTPTGNNKTVAPLDTAFARTADSSPATTTPTGSKGLLSKTNSRSRTGSRSGKNSFSEGSSLSLATRRKLEARSPAGPVHVDNDLIDLIRQGPPGSDHRIPRTVAPFRDTMDSEQMELYSNNAVTPSIHSQTTSNSRSGLLAQQKTVQPAYSSDPSFLSGGFPEGPTVTKNRPKKRFDPYAIPDDDELEEEFNEEFGEEFDEVDDELTALPGSTGGPVSTPPSAFPSENSTAQESSAHKQQKAKTATSELADFFASEPPTRAAAEAPVQPFVLSESTLKAIKGGGSATAASANGVRSASSSHGNPSSGAAAPVGMPPSTTNNTSTVTGANSRLGSSASNGSFGSGGGGGMAKRNNTLRQTGARGARMGESEERGGLSEMADFLKNSGPPPAMDEKPLPFVKFGKDGNPIEPGAKEKSRGISRFWKR</sequence>
<feature type="compositionally biased region" description="Basic and acidic residues" evidence="1">
    <location>
        <begin position="718"/>
        <end position="734"/>
    </location>
</feature>
<proteinExistence type="predicted"/>
<feature type="compositionally biased region" description="Basic and acidic residues" evidence="1">
    <location>
        <begin position="804"/>
        <end position="828"/>
    </location>
</feature>
<feature type="compositionally biased region" description="Low complexity" evidence="1">
    <location>
        <begin position="848"/>
        <end position="873"/>
    </location>
</feature>
<dbReference type="Gene3D" id="1.10.20.10">
    <property type="entry name" value="Histone, subunit A"/>
    <property type="match status" value="1"/>
</dbReference>
<dbReference type="GeneID" id="92008026"/>
<evidence type="ECO:0000313" key="2">
    <source>
        <dbReference type="EMBL" id="KAL0260256.1"/>
    </source>
</evidence>
<feature type="compositionally biased region" description="Low complexity" evidence="1">
    <location>
        <begin position="15"/>
        <end position="36"/>
    </location>
</feature>
<feature type="compositionally biased region" description="Basic and acidic residues" evidence="1">
    <location>
        <begin position="567"/>
        <end position="576"/>
    </location>
</feature>
<feature type="region of interest" description="Disordered" evidence="1">
    <location>
        <begin position="403"/>
        <end position="788"/>
    </location>
</feature>
<feature type="compositionally biased region" description="Low complexity" evidence="1">
    <location>
        <begin position="945"/>
        <end position="955"/>
    </location>
</feature>
<feature type="compositionally biased region" description="Low complexity" evidence="1">
    <location>
        <begin position="620"/>
        <end position="634"/>
    </location>
</feature>
<organism evidence="2 3">
    <name type="scientific">Diplodia seriata</name>
    <dbReference type="NCBI Taxonomy" id="420778"/>
    <lineage>
        <taxon>Eukaryota</taxon>
        <taxon>Fungi</taxon>
        <taxon>Dikarya</taxon>
        <taxon>Ascomycota</taxon>
        <taxon>Pezizomycotina</taxon>
        <taxon>Dothideomycetes</taxon>
        <taxon>Dothideomycetes incertae sedis</taxon>
        <taxon>Botryosphaeriales</taxon>
        <taxon>Botryosphaeriaceae</taxon>
        <taxon>Diplodia</taxon>
    </lineage>
</organism>
<feature type="compositionally biased region" description="Polar residues" evidence="1">
    <location>
        <begin position="889"/>
        <end position="899"/>
    </location>
</feature>
<feature type="compositionally biased region" description="Basic and acidic residues" evidence="1">
    <location>
        <begin position="548"/>
        <end position="558"/>
    </location>
</feature>
<dbReference type="Proteomes" id="UP001430584">
    <property type="component" value="Unassembled WGS sequence"/>
</dbReference>
<accession>A0ABR3CKP5</accession>
<feature type="compositionally biased region" description="Basic and acidic residues" evidence="1">
    <location>
        <begin position="1289"/>
        <end position="1298"/>
    </location>
</feature>
<feature type="compositionally biased region" description="Polar residues" evidence="1">
    <location>
        <begin position="687"/>
        <end position="701"/>
    </location>
</feature>
<feature type="region of interest" description="Disordered" evidence="1">
    <location>
        <begin position="802"/>
        <end position="915"/>
    </location>
</feature>
<feature type="compositionally biased region" description="Polar residues" evidence="1">
    <location>
        <begin position="1149"/>
        <end position="1158"/>
    </location>
</feature>
<feature type="compositionally biased region" description="Polar residues" evidence="1">
    <location>
        <begin position="647"/>
        <end position="669"/>
    </location>
</feature>
<protein>
    <submittedName>
        <fullName evidence="2">Uncharacterized protein</fullName>
    </submittedName>
</protein>
<feature type="region of interest" description="Disordered" evidence="1">
    <location>
        <begin position="1"/>
        <end position="36"/>
    </location>
</feature>
<reference evidence="2 3" key="1">
    <citation type="submission" date="2024-02" db="EMBL/GenBank/DDBJ databases">
        <title>De novo assembly and annotation of 12 fungi associated with fruit tree decline syndrome in Ontario, Canada.</title>
        <authorList>
            <person name="Sulman M."/>
            <person name="Ellouze W."/>
            <person name="Ilyukhin E."/>
        </authorList>
    </citation>
    <scope>NUCLEOTIDE SEQUENCE [LARGE SCALE GENOMIC DNA]</scope>
    <source>
        <strain evidence="2 3">FDS-637</strain>
    </source>
</reference>
<feature type="compositionally biased region" description="Basic and acidic residues" evidence="1">
    <location>
        <begin position="471"/>
        <end position="491"/>
    </location>
</feature>
<feature type="compositionally biased region" description="Low complexity" evidence="1">
    <location>
        <begin position="1210"/>
        <end position="1264"/>
    </location>
</feature>
<comment type="caution">
    <text evidence="2">The sequence shown here is derived from an EMBL/GenBank/DDBJ whole genome shotgun (WGS) entry which is preliminary data.</text>
</comment>
<gene>
    <name evidence="2" type="ORF">SLS55_003941</name>
</gene>
<feature type="compositionally biased region" description="Polar residues" evidence="1">
    <location>
        <begin position="741"/>
        <end position="764"/>
    </location>
</feature>
<feature type="compositionally biased region" description="Basic and acidic residues" evidence="1">
    <location>
        <begin position="777"/>
        <end position="788"/>
    </location>
</feature>
<feature type="region of interest" description="Disordered" evidence="1">
    <location>
        <begin position="1074"/>
        <end position="1191"/>
    </location>
</feature>
<dbReference type="InterPro" id="IPR009072">
    <property type="entry name" value="Histone-fold"/>
</dbReference>